<dbReference type="PIRSF" id="PIRSF000193">
    <property type="entry name" value="Pyrrol-5-carb_rd"/>
    <property type="match status" value="1"/>
</dbReference>
<evidence type="ECO:0000256" key="3">
    <source>
        <dbReference type="ARBA" id="ARBA00023002"/>
    </source>
</evidence>
<name>A0A8I0K3D7_9ACTN</name>
<evidence type="ECO:0000256" key="5">
    <source>
        <dbReference type="HAMAP-Rule" id="MF_01925"/>
    </source>
</evidence>
<dbReference type="EC" id="1.5.1.2" evidence="5 6"/>
<dbReference type="PANTHER" id="PTHR11645">
    <property type="entry name" value="PYRROLINE-5-CARBOXYLATE REDUCTASE"/>
    <property type="match status" value="1"/>
</dbReference>
<comment type="caution">
    <text evidence="10">The sequence shown here is derived from an EMBL/GenBank/DDBJ whole genome shotgun (WGS) entry which is preliminary data.</text>
</comment>
<dbReference type="InterPro" id="IPR008927">
    <property type="entry name" value="6-PGluconate_DH-like_C_sf"/>
</dbReference>
<evidence type="ECO:0000256" key="1">
    <source>
        <dbReference type="ARBA" id="ARBA00005525"/>
    </source>
</evidence>
<dbReference type="GO" id="GO:0004735">
    <property type="term" value="F:pyrroline-5-carboxylate reductase activity"/>
    <property type="evidence" value="ECO:0007669"/>
    <property type="project" value="UniProtKB-UniRule"/>
</dbReference>
<comment type="pathway">
    <text evidence="5 7">Amino-acid biosynthesis; L-proline biosynthesis; L-proline from L-glutamate 5-semialdehyde: step 1/1.</text>
</comment>
<dbReference type="HAMAP" id="MF_01925">
    <property type="entry name" value="P5C_reductase"/>
    <property type="match status" value="1"/>
</dbReference>
<gene>
    <name evidence="5" type="primary">proC</name>
    <name evidence="10" type="ORF">IBG24_13375</name>
</gene>
<evidence type="ECO:0000313" key="11">
    <source>
        <dbReference type="Proteomes" id="UP000620591"/>
    </source>
</evidence>
<comment type="function">
    <text evidence="4 5">Catalyzes the reduction of 1-pyrroline-5-carboxylate (PCA) to L-proline.</text>
</comment>
<protein>
    <recommendedName>
        <fullName evidence="5 6">Pyrroline-5-carboxylate reductase</fullName>
        <shortName evidence="5">P5C reductase</shortName>
        <shortName evidence="5">P5CR</shortName>
        <ecNumber evidence="5 6">1.5.1.2</ecNumber>
    </recommendedName>
    <alternativeName>
        <fullName evidence="5">PCA reductase</fullName>
    </alternativeName>
</protein>
<feature type="domain" description="Pyrroline-5-carboxylate reductase dimerisation" evidence="9">
    <location>
        <begin position="165"/>
        <end position="269"/>
    </location>
</feature>
<dbReference type="EMBL" id="JACTVM010000004">
    <property type="protein sequence ID" value="MBC9227305.1"/>
    <property type="molecule type" value="Genomic_DNA"/>
</dbReference>
<dbReference type="PANTHER" id="PTHR11645:SF0">
    <property type="entry name" value="PYRROLINE-5-CARBOXYLATE REDUCTASE 3"/>
    <property type="match status" value="1"/>
</dbReference>
<proteinExistence type="inferred from homology"/>
<evidence type="ECO:0000256" key="7">
    <source>
        <dbReference type="RuleBase" id="RU003903"/>
    </source>
</evidence>
<dbReference type="Gene3D" id="1.10.3730.10">
    <property type="entry name" value="ProC C-terminal domain-like"/>
    <property type="match status" value="1"/>
</dbReference>
<evidence type="ECO:0000256" key="4">
    <source>
        <dbReference type="ARBA" id="ARBA00058118"/>
    </source>
</evidence>
<dbReference type="InterPro" id="IPR028939">
    <property type="entry name" value="P5C_Rdtase_cat_N"/>
</dbReference>
<accession>A0A8I0K3D7</accession>
<keyword evidence="5" id="KW-0963">Cytoplasm</keyword>
<dbReference type="PROSITE" id="PS00521">
    <property type="entry name" value="P5CR"/>
    <property type="match status" value="1"/>
</dbReference>
<dbReference type="SUPFAM" id="SSF48179">
    <property type="entry name" value="6-phosphogluconate dehydrogenase C-terminal domain-like"/>
    <property type="match status" value="1"/>
</dbReference>
<evidence type="ECO:0000259" key="8">
    <source>
        <dbReference type="Pfam" id="PF03807"/>
    </source>
</evidence>
<evidence type="ECO:0000313" key="10">
    <source>
        <dbReference type="EMBL" id="MBC9227305.1"/>
    </source>
</evidence>
<dbReference type="UniPathway" id="UPA00098">
    <property type="reaction ID" value="UER00361"/>
</dbReference>
<dbReference type="InterPro" id="IPR000304">
    <property type="entry name" value="Pyrroline-COOH_reductase"/>
</dbReference>
<keyword evidence="5 7" id="KW-0641">Proline biosynthesis</keyword>
<reference evidence="10" key="1">
    <citation type="submission" date="2020-09" db="EMBL/GenBank/DDBJ databases">
        <title>Novel species in genus Aeromicrobium.</title>
        <authorList>
            <person name="Zhang G."/>
        </authorList>
    </citation>
    <scope>NUCLEOTIDE SEQUENCE</scope>
    <source>
        <strain evidence="10">Zg-636</strain>
    </source>
</reference>
<dbReference type="Pfam" id="PF14748">
    <property type="entry name" value="P5CR_dimer"/>
    <property type="match status" value="1"/>
</dbReference>
<evidence type="ECO:0000259" key="9">
    <source>
        <dbReference type="Pfam" id="PF14748"/>
    </source>
</evidence>
<comment type="subcellular location">
    <subcellularLocation>
        <location evidence="5">Cytoplasm</location>
    </subcellularLocation>
</comment>
<dbReference type="NCBIfam" id="TIGR00112">
    <property type="entry name" value="proC"/>
    <property type="match status" value="1"/>
</dbReference>
<sequence length="270" mass="27439">MTPSGTRLSPMRIAVVGGGVMGGTLVEAMARAGHDDIVVIERTPERRAELEAQGRSTAADIEAVAGAQVVLLVVKPQDVAAVLPALASDLDPDATVVSLAAGVRTATIEDVLPDTVAVVRAMPNTPAVIGRGMFGVSPGNRVSSERLDTVVDLLGAGGEVVVVDESRQDAVTAVSGSGPAYVFYLAEQMIAAGIDAGLDPEAARTLTVQTLLGSAELLAGSDDQPAELRRRVTSPNGTTHAAITTFDDQGVGEGIRAGVRAAAARSAELG</sequence>
<dbReference type="GO" id="GO:0055129">
    <property type="term" value="P:L-proline biosynthetic process"/>
    <property type="evidence" value="ECO:0007669"/>
    <property type="project" value="UniProtKB-UniRule"/>
</dbReference>
<keyword evidence="5 7" id="KW-0028">Amino-acid biosynthesis</keyword>
<feature type="domain" description="Pyrroline-5-carboxylate reductase catalytic N-terminal" evidence="8">
    <location>
        <begin position="12"/>
        <end position="102"/>
    </location>
</feature>
<dbReference type="InterPro" id="IPR036291">
    <property type="entry name" value="NAD(P)-bd_dom_sf"/>
</dbReference>
<dbReference type="FunFam" id="1.10.3730.10:FF:000001">
    <property type="entry name" value="Pyrroline-5-carboxylate reductase"/>
    <property type="match status" value="1"/>
</dbReference>
<dbReference type="GO" id="GO:0005737">
    <property type="term" value="C:cytoplasm"/>
    <property type="evidence" value="ECO:0007669"/>
    <property type="project" value="UniProtKB-SubCell"/>
</dbReference>
<dbReference type="InterPro" id="IPR053790">
    <property type="entry name" value="P5CR-like_CS"/>
</dbReference>
<comment type="catalytic activity">
    <reaction evidence="5">
        <text>L-proline + NAD(+) = (S)-1-pyrroline-5-carboxylate + NADH + 2 H(+)</text>
        <dbReference type="Rhea" id="RHEA:14105"/>
        <dbReference type="ChEBI" id="CHEBI:15378"/>
        <dbReference type="ChEBI" id="CHEBI:17388"/>
        <dbReference type="ChEBI" id="CHEBI:57540"/>
        <dbReference type="ChEBI" id="CHEBI:57945"/>
        <dbReference type="ChEBI" id="CHEBI:60039"/>
        <dbReference type="EC" id="1.5.1.2"/>
    </reaction>
</comment>
<comment type="similarity">
    <text evidence="1 5 7">Belongs to the pyrroline-5-carboxylate reductase family.</text>
</comment>
<comment type="catalytic activity">
    <reaction evidence="5 7">
        <text>L-proline + NADP(+) = (S)-1-pyrroline-5-carboxylate + NADPH + 2 H(+)</text>
        <dbReference type="Rhea" id="RHEA:14109"/>
        <dbReference type="ChEBI" id="CHEBI:15378"/>
        <dbReference type="ChEBI" id="CHEBI:17388"/>
        <dbReference type="ChEBI" id="CHEBI:57783"/>
        <dbReference type="ChEBI" id="CHEBI:58349"/>
        <dbReference type="ChEBI" id="CHEBI:60039"/>
        <dbReference type="EC" id="1.5.1.2"/>
    </reaction>
</comment>
<dbReference type="InterPro" id="IPR029036">
    <property type="entry name" value="P5CR_dimer"/>
</dbReference>
<organism evidence="10 11">
    <name type="scientific">Aeromicrobium senzhongii</name>
    <dbReference type="NCBI Taxonomy" id="2663859"/>
    <lineage>
        <taxon>Bacteria</taxon>
        <taxon>Bacillati</taxon>
        <taxon>Actinomycetota</taxon>
        <taxon>Actinomycetes</taxon>
        <taxon>Propionibacteriales</taxon>
        <taxon>Nocardioidaceae</taxon>
        <taxon>Aeromicrobium</taxon>
    </lineage>
</organism>
<dbReference type="Pfam" id="PF03807">
    <property type="entry name" value="F420_oxidored"/>
    <property type="match status" value="1"/>
</dbReference>
<keyword evidence="3 5" id="KW-0560">Oxidoreductase</keyword>
<keyword evidence="2 5" id="KW-0521">NADP</keyword>
<dbReference type="AlphaFoldDB" id="A0A8I0K3D7"/>
<dbReference type="Proteomes" id="UP000620591">
    <property type="component" value="Unassembled WGS sequence"/>
</dbReference>
<evidence type="ECO:0000256" key="6">
    <source>
        <dbReference type="NCBIfam" id="TIGR00112"/>
    </source>
</evidence>
<dbReference type="Gene3D" id="3.40.50.720">
    <property type="entry name" value="NAD(P)-binding Rossmann-like Domain"/>
    <property type="match status" value="1"/>
</dbReference>
<evidence type="ECO:0000256" key="2">
    <source>
        <dbReference type="ARBA" id="ARBA00022857"/>
    </source>
</evidence>
<dbReference type="SUPFAM" id="SSF51735">
    <property type="entry name" value="NAD(P)-binding Rossmann-fold domains"/>
    <property type="match status" value="1"/>
</dbReference>